<dbReference type="Proteomes" id="UP000218231">
    <property type="component" value="Unassembled WGS sequence"/>
</dbReference>
<evidence type="ECO:0000256" key="1">
    <source>
        <dbReference type="ARBA" id="ARBA00004275"/>
    </source>
</evidence>
<feature type="domain" description="AMP-binding enzyme C-terminal" evidence="5">
    <location>
        <begin position="338"/>
        <end position="414"/>
    </location>
</feature>
<protein>
    <recommendedName>
        <fullName evidence="8">AMP-dependent synthetase/ligase domain-containing protein</fullName>
    </recommendedName>
</protein>
<comment type="similarity">
    <text evidence="2">Belongs to the ATP-dependent AMP-binding enzyme family.</text>
</comment>
<dbReference type="Gene3D" id="3.30.300.30">
    <property type="match status" value="1"/>
</dbReference>
<dbReference type="InterPro" id="IPR042099">
    <property type="entry name" value="ANL_N_sf"/>
</dbReference>
<organism evidence="6 7">
    <name type="scientific">Diploscapter pachys</name>
    <dbReference type="NCBI Taxonomy" id="2018661"/>
    <lineage>
        <taxon>Eukaryota</taxon>
        <taxon>Metazoa</taxon>
        <taxon>Ecdysozoa</taxon>
        <taxon>Nematoda</taxon>
        <taxon>Chromadorea</taxon>
        <taxon>Rhabditida</taxon>
        <taxon>Rhabditina</taxon>
        <taxon>Rhabditomorpha</taxon>
        <taxon>Rhabditoidea</taxon>
        <taxon>Rhabditidae</taxon>
        <taxon>Diploscapter</taxon>
    </lineage>
</organism>
<comment type="subcellular location">
    <subcellularLocation>
        <location evidence="1">Peroxisome</location>
    </subcellularLocation>
</comment>
<evidence type="ECO:0008006" key="8">
    <source>
        <dbReference type="Google" id="ProtNLM"/>
    </source>
</evidence>
<dbReference type="InterPro" id="IPR045851">
    <property type="entry name" value="AMP-bd_C_sf"/>
</dbReference>
<dbReference type="STRING" id="2018661.A0A2A2JAJ6"/>
<dbReference type="PANTHER" id="PTHR24096:SF422">
    <property type="entry name" value="BCDNA.GH02901"/>
    <property type="match status" value="1"/>
</dbReference>
<evidence type="ECO:0000256" key="3">
    <source>
        <dbReference type="ARBA" id="ARBA00023140"/>
    </source>
</evidence>
<dbReference type="Gene3D" id="3.40.50.12780">
    <property type="entry name" value="N-terminal domain of ligase-like"/>
    <property type="match status" value="2"/>
</dbReference>
<comment type="caution">
    <text evidence="6">The sequence shown here is derived from an EMBL/GenBank/DDBJ whole genome shotgun (WGS) entry which is preliminary data.</text>
</comment>
<dbReference type="SUPFAM" id="SSF56801">
    <property type="entry name" value="Acetyl-CoA synthetase-like"/>
    <property type="match status" value="1"/>
</dbReference>
<dbReference type="Pfam" id="PF00501">
    <property type="entry name" value="AMP-binding"/>
    <property type="match status" value="2"/>
</dbReference>
<dbReference type="FunFam" id="3.30.300.30:FF:000007">
    <property type="entry name" value="4-coumarate--CoA ligase 2"/>
    <property type="match status" value="1"/>
</dbReference>
<dbReference type="OrthoDB" id="10253869at2759"/>
<dbReference type="GO" id="GO:0016405">
    <property type="term" value="F:CoA-ligase activity"/>
    <property type="evidence" value="ECO:0007669"/>
    <property type="project" value="TreeGrafter"/>
</dbReference>
<name>A0A2A2JAJ6_9BILA</name>
<dbReference type="InterPro" id="IPR025110">
    <property type="entry name" value="AMP-bd_C"/>
</dbReference>
<gene>
    <name evidence="6" type="ORF">WR25_11895</name>
</gene>
<dbReference type="InterPro" id="IPR000873">
    <property type="entry name" value="AMP-dep_synth/lig_dom"/>
</dbReference>
<dbReference type="GO" id="GO:0005777">
    <property type="term" value="C:peroxisome"/>
    <property type="evidence" value="ECO:0007669"/>
    <property type="project" value="UniProtKB-SubCell"/>
</dbReference>
<proteinExistence type="inferred from homology"/>
<evidence type="ECO:0000313" key="6">
    <source>
        <dbReference type="EMBL" id="PAV58810.1"/>
    </source>
</evidence>
<sequence length="427" mass="47539">MPIASPYPPIELTTQPYHEILLSSLREHAKKNPHKLAAISAENPDDKITYQELHDAILSAASFLRQRGFQKGDVVAMATQNTWHFLAFIMGAAVNGGAGSGMASIFTPYEMQRQILDCGAVAILTTETVLPKILEAVKTCPKVKMIVVIGKCPDNSGNLISWDDVIRTKHTSFDDVIINAKKDIIHLPYSRTDESNVSTLNPPFHYDKEYAILYLPMYHAYGFRWGMTETTMAGALPDFREKQPFGCVGKTMINSELSIVDVNTGKECSREVSGEVCVRGPTVMMGYLNRPEATNETIQNGWLHTGDIGYVDKDGYLFIVDRLKELIKVKGLQVPPAELEDLLLTHPKVKDVAVIGVKHEQLGEVPKAYIVTQTPKQMSEKEVHDFVNGKVSKYKQLLGGVEFINEIPKSPSGKILRRVLKDMQARL</sequence>
<evidence type="ECO:0000259" key="5">
    <source>
        <dbReference type="Pfam" id="PF13193"/>
    </source>
</evidence>
<accession>A0A2A2JAJ6</accession>
<evidence type="ECO:0000313" key="7">
    <source>
        <dbReference type="Proteomes" id="UP000218231"/>
    </source>
</evidence>
<keyword evidence="7" id="KW-1185">Reference proteome</keyword>
<feature type="domain" description="AMP-dependent synthetase/ligase" evidence="4">
    <location>
        <begin position="225"/>
        <end position="288"/>
    </location>
</feature>
<dbReference type="EMBL" id="LIAE01010557">
    <property type="protein sequence ID" value="PAV58810.1"/>
    <property type="molecule type" value="Genomic_DNA"/>
</dbReference>
<dbReference type="Pfam" id="PF13193">
    <property type="entry name" value="AMP-binding_C"/>
    <property type="match status" value="1"/>
</dbReference>
<feature type="domain" description="AMP-dependent synthetase/ligase" evidence="4">
    <location>
        <begin position="25"/>
        <end position="167"/>
    </location>
</feature>
<evidence type="ECO:0000259" key="4">
    <source>
        <dbReference type="Pfam" id="PF00501"/>
    </source>
</evidence>
<evidence type="ECO:0000256" key="2">
    <source>
        <dbReference type="ARBA" id="ARBA00006432"/>
    </source>
</evidence>
<dbReference type="PANTHER" id="PTHR24096">
    <property type="entry name" value="LONG-CHAIN-FATTY-ACID--COA LIGASE"/>
    <property type="match status" value="1"/>
</dbReference>
<keyword evidence="3" id="KW-0576">Peroxisome</keyword>
<dbReference type="AlphaFoldDB" id="A0A2A2JAJ6"/>
<reference evidence="6 7" key="1">
    <citation type="journal article" date="2017" name="Curr. Biol.">
        <title>Genome architecture and evolution of a unichromosomal asexual nematode.</title>
        <authorList>
            <person name="Fradin H."/>
            <person name="Zegar C."/>
            <person name="Gutwein M."/>
            <person name="Lucas J."/>
            <person name="Kovtun M."/>
            <person name="Corcoran D."/>
            <person name="Baugh L.R."/>
            <person name="Kiontke K."/>
            <person name="Gunsalus K."/>
            <person name="Fitch D.H."/>
            <person name="Piano F."/>
        </authorList>
    </citation>
    <scope>NUCLEOTIDE SEQUENCE [LARGE SCALE GENOMIC DNA]</scope>
    <source>
        <strain evidence="6">PF1309</strain>
    </source>
</reference>